<evidence type="ECO:0000313" key="2">
    <source>
        <dbReference type="Proteomes" id="UP000253094"/>
    </source>
</evidence>
<dbReference type="Proteomes" id="UP000253094">
    <property type="component" value="Unassembled WGS sequence"/>
</dbReference>
<dbReference type="RefSeq" id="WP_114027309.1">
    <property type="nucleotide sequence ID" value="NZ_QOIL01000002.1"/>
</dbReference>
<proteinExistence type="predicted"/>
<name>A0A367FSW2_9ACTN</name>
<organism evidence="1 2">
    <name type="scientific">Sphaerisporangium album</name>
    <dbReference type="NCBI Taxonomy" id="509200"/>
    <lineage>
        <taxon>Bacteria</taxon>
        <taxon>Bacillati</taxon>
        <taxon>Actinomycetota</taxon>
        <taxon>Actinomycetes</taxon>
        <taxon>Streptosporangiales</taxon>
        <taxon>Streptosporangiaceae</taxon>
        <taxon>Sphaerisporangium</taxon>
    </lineage>
</organism>
<accession>A0A367FSW2</accession>
<protein>
    <submittedName>
        <fullName evidence="1">Uncharacterized protein</fullName>
    </submittedName>
</protein>
<reference evidence="1 2" key="1">
    <citation type="submission" date="2018-06" db="EMBL/GenBank/DDBJ databases">
        <title>Sphaerisporangium craniellae sp. nov., isolated from a marine sponge in the South China Sea.</title>
        <authorList>
            <person name="Li L."/>
        </authorList>
    </citation>
    <scope>NUCLEOTIDE SEQUENCE [LARGE SCALE GENOMIC DNA]</scope>
    <source>
        <strain evidence="1 2">CCTCC AA 208026</strain>
    </source>
</reference>
<keyword evidence="2" id="KW-1185">Reference proteome</keyword>
<evidence type="ECO:0000313" key="1">
    <source>
        <dbReference type="EMBL" id="RCG32675.1"/>
    </source>
</evidence>
<dbReference type="EMBL" id="QOIL01000002">
    <property type="protein sequence ID" value="RCG32675.1"/>
    <property type="molecule type" value="Genomic_DNA"/>
</dbReference>
<comment type="caution">
    <text evidence="1">The sequence shown here is derived from an EMBL/GenBank/DDBJ whole genome shotgun (WGS) entry which is preliminary data.</text>
</comment>
<gene>
    <name evidence="1" type="ORF">DQ384_04110</name>
</gene>
<sequence>MIWKRRRAPSLVDLARKWKPDPAYDYSLGVRDILWEEVPEARAAINALEGVEPGGSPVPVPQDNPYMYFLHIWEALFLPALEAGDLPILRKLMQAFERILAMGSEIVDESFEMMFLKELRRRVDTFGHSYGPLVRQKVLVESP</sequence>
<dbReference type="AlphaFoldDB" id="A0A367FSW2"/>